<accession>A0A4Q4M9K0</accession>
<reference evidence="3" key="1">
    <citation type="journal article" date="2019" name="bioRxiv">
        <title>Genomics, evolutionary history and diagnostics of the Alternaria alternata species group including apple and Asian pear pathotypes.</title>
        <authorList>
            <person name="Armitage A.D."/>
            <person name="Cockerton H.M."/>
            <person name="Sreenivasaprasad S."/>
            <person name="Woodhall J.W."/>
            <person name="Lane C.R."/>
            <person name="Harrison R.J."/>
            <person name="Clarkson J.P."/>
        </authorList>
    </citation>
    <scope>NUCLEOTIDE SEQUENCE [LARGE SCALE GENOMIC DNA]</scope>
    <source>
        <strain evidence="3">FERA 1082</strain>
    </source>
</reference>
<comment type="caution">
    <text evidence="2">The sequence shown here is derived from an EMBL/GenBank/DDBJ whole genome shotgun (WGS) entry which is preliminary data.</text>
</comment>
<dbReference type="AlphaFoldDB" id="A0A4Q4M9K0"/>
<name>A0A4Q4M9K0_9PLEO</name>
<feature type="compositionally biased region" description="Basic residues" evidence="1">
    <location>
        <begin position="170"/>
        <end position="182"/>
    </location>
</feature>
<dbReference type="Proteomes" id="UP000292402">
    <property type="component" value="Unassembled WGS sequence"/>
</dbReference>
<evidence type="ECO:0000256" key="1">
    <source>
        <dbReference type="SAM" id="MobiDB-lite"/>
    </source>
</evidence>
<feature type="region of interest" description="Disordered" evidence="1">
    <location>
        <begin position="18"/>
        <end position="39"/>
    </location>
</feature>
<gene>
    <name evidence="2" type="ORF">AA0114_g9329</name>
</gene>
<proteinExistence type="predicted"/>
<organism evidence="2 3">
    <name type="scientific">Alternaria tenuissima</name>
    <dbReference type="NCBI Taxonomy" id="119927"/>
    <lineage>
        <taxon>Eukaryota</taxon>
        <taxon>Fungi</taxon>
        <taxon>Dikarya</taxon>
        <taxon>Ascomycota</taxon>
        <taxon>Pezizomycotina</taxon>
        <taxon>Dothideomycetes</taxon>
        <taxon>Pleosporomycetidae</taxon>
        <taxon>Pleosporales</taxon>
        <taxon>Pleosporineae</taxon>
        <taxon>Pleosporaceae</taxon>
        <taxon>Alternaria</taxon>
        <taxon>Alternaria sect. Alternaria</taxon>
        <taxon>Alternaria alternata complex</taxon>
    </lineage>
</organism>
<feature type="compositionally biased region" description="Low complexity" evidence="1">
    <location>
        <begin position="88"/>
        <end position="103"/>
    </location>
</feature>
<feature type="region of interest" description="Disordered" evidence="1">
    <location>
        <begin position="75"/>
        <end position="112"/>
    </location>
</feature>
<dbReference type="EMBL" id="PDXA01000036">
    <property type="protein sequence ID" value="RYN45199.1"/>
    <property type="molecule type" value="Genomic_DNA"/>
</dbReference>
<protein>
    <submittedName>
        <fullName evidence="2">Uncharacterized protein</fullName>
    </submittedName>
</protein>
<evidence type="ECO:0000313" key="3">
    <source>
        <dbReference type="Proteomes" id="UP000292402"/>
    </source>
</evidence>
<feature type="compositionally biased region" description="Basic residues" evidence="1">
    <location>
        <begin position="30"/>
        <end position="39"/>
    </location>
</feature>
<evidence type="ECO:0000313" key="2">
    <source>
        <dbReference type="EMBL" id="RYN45199.1"/>
    </source>
</evidence>
<sequence>MAASSVKFPPYAAAVQKMVGSPAVRSGRGKDKKQRFRKSKVVLQREKLAGLRDKSNRRVCSEVHAVSLPVVTKDPNARLPANARQQGNNNTTPTRMPTTSLTSQPNPPVMHPHILPLEQRTAEMQAPQKTMPDRQWVCTDDIHPLQQLLDAKRERKVTNEAVSKKQTTVKNKRRKRGKRRQVRQGAAQPVFIKTESIDDSPDTRRDSAYGLSDHSLLVQPNASSSPKHRRWTGPKTDSIIDIVGLCTYPGQTIKPSSFSGLFTLQRRIDAAVNDQGPLRNILRNLPLDITLTVERKEAIWVAQGKLNRIVDERRRGRRLQKLDRYLSSDRRIPVDRYVPGVPYNPIPHMLATKVLSEVVA</sequence>
<feature type="region of interest" description="Disordered" evidence="1">
    <location>
        <begin position="151"/>
        <end position="233"/>
    </location>
</feature>